<dbReference type="EMBL" id="GG662691">
    <property type="protein sequence ID" value="EAR96548.1"/>
    <property type="molecule type" value="Genomic_DNA"/>
</dbReference>
<keyword evidence="1" id="KW-0732">Signal</keyword>
<evidence type="ECO:0000313" key="3">
    <source>
        <dbReference type="Proteomes" id="UP000009168"/>
    </source>
</evidence>
<accession>Q23JF6</accession>
<feature type="signal peptide" evidence="1">
    <location>
        <begin position="1"/>
        <end position="20"/>
    </location>
</feature>
<feature type="chain" id="PRO_5004201787" description="Transmembrane protein" evidence="1">
    <location>
        <begin position="21"/>
        <end position="198"/>
    </location>
</feature>
<dbReference type="KEGG" id="tet:TTHERM_00488180"/>
<evidence type="ECO:0000256" key="1">
    <source>
        <dbReference type="SAM" id="SignalP"/>
    </source>
</evidence>
<gene>
    <name evidence="2" type="ORF">TTHERM_00488180</name>
</gene>
<dbReference type="HOGENOM" id="CLU_1380576_0_0_1"/>
<dbReference type="RefSeq" id="XP_001016793.1">
    <property type="nucleotide sequence ID" value="XM_001016793.1"/>
</dbReference>
<dbReference type="GeneID" id="7846902"/>
<keyword evidence="3" id="KW-1185">Reference proteome</keyword>
<dbReference type="InParanoid" id="Q23JF6"/>
<evidence type="ECO:0008006" key="4">
    <source>
        <dbReference type="Google" id="ProtNLM"/>
    </source>
</evidence>
<evidence type="ECO:0000313" key="2">
    <source>
        <dbReference type="EMBL" id="EAR96548.1"/>
    </source>
</evidence>
<protein>
    <recommendedName>
        <fullName evidence="4">Transmembrane protein</fullName>
    </recommendedName>
</protein>
<dbReference type="AlphaFoldDB" id="Q23JF6"/>
<sequence length="198" mass="22204">MSKLLFSIFVFFQLASKVLADVDIKIYNLKYRISVQGWLTEFQPQQDGFDVCLQLEGACCFFYNQTITPTLTTFKGQKAIQFQGKAQGYSPQNCYNNQLTILVIGSNGDQDLTSTVGQYTYVSDINSSTGQLYEGAKFQFVLDIDDQQSLYVIKLPCLSNTYGDNSSYNQLQVLLPSTTLSQIKQVSLIALLIVFSIL</sequence>
<dbReference type="Proteomes" id="UP000009168">
    <property type="component" value="Unassembled WGS sequence"/>
</dbReference>
<proteinExistence type="predicted"/>
<organism evidence="2 3">
    <name type="scientific">Tetrahymena thermophila (strain SB210)</name>
    <dbReference type="NCBI Taxonomy" id="312017"/>
    <lineage>
        <taxon>Eukaryota</taxon>
        <taxon>Sar</taxon>
        <taxon>Alveolata</taxon>
        <taxon>Ciliophora</taxon>
        <taxon>Intramacronucleata</taxon>
        <taxon>Oligohymenophorea</taxon>
        <taxon>Hymenostomatida</taxon>
        <taxon>Tetrahymenina</taxon>
        <taxon>Tetrahymenidae</taxon>
        <taxon>Tetrahymena</taxon>
    </lineage>
</organism>
<name>Q23JF6_TETTS</name>
<reference evidence="3" key="1">
    <citation type="journal article" date="2006" name="PLoS Biol.">
        <title>Macronuclear genome sequence of the ciliate Tetrahymena thermophila, a model eukaryote.</title>
        <authorList>
            <person name="Eisen J.A."/>
            <person name="Coyne R.S."/>
            <person name="Wu M."/>
            <person name="Wu D."/>
            <person name="Thiagarajan M."/>
            <person name="Wortman J.R."/>
            <person name="Badger J.H."/>
            <person name="Ren Q."/>
            <person name="Amedeo P."/>
            <person name="Jones K.M."/>
            <person name="Tallon L.J."/>
            <person name="Delcher A.L."/>
            <person name="Salzberg S.L."/>
            <person name="Silva J.C."/>
            <person name="Haas B.J."/>
            <person name="Majoros W.H."/>
            <person name="Farzad M."/>
            <person name="Carlton J.M."/>
            <person name="Smith R.K. Jr."/>
            <person name="Garg J."/>
            <person name="Pearlman R.E."/>
            <person name="Karrer K.M."/>
            <person name="Sun L."/>
            <person name="Manning G."/>
            <person name="Elde N.C."/>
            <person name="Turkewitz A.P."/>
            <person name="Asai D.J."/>
            <person name="Wilkes D.E."/>
            <person name="Wang Y."/>
            <person name="Cai H."/>
            <person name="Collins K."/>
            <person name="Stewart B.A."/>
            <person name="Lee S.R."/>
            <person name="Wilamowska K."/>
            <person name="Weinberg Z."/>
            <person name="Ruzzo W.L."/>
            <person name="Wloga D."/>
            <person name="Gaertig J."/>
            <person name="Frankel J."/>
            <person name="Tsao C.-C."/>
            <person name="Gorovsky M.A."/>
            <person name="Keeling P.J."/>
            <person name="Waller R.F."/>
            <person name="Patron N.J."/>
            <person name="Cherry J.M."/>
            <person name="Stover N.A."/>
            <person name="Krieger C.J."/>
            <person name="del Toro C."/>
            <person name="Ryder H.F."/>
            <person name="Williamson S.C."/>
            <person name="Barbeau R.A."/>
            <person name="Hamilton E.P."/>
            <person name="Orias E."/>
        </authorList>
    </citation>
    <scope>NUCLEOTIDE SEQUENCE [LARGE SCALE GENOMIC DNA]</scope>
    <source>
        <strain evidence="3">SB210</strain>
    </source>
</reference>